<comment type="caution">
    <text evidence="4">The sequence shown here is derived from an EMBL/GenBank/DDBJ whole genome shotgun (WGS) entry which is preliminary data.</text>
</comment>
<dbReference type="Proteomes" id="UP000295165">
    <property type="component" value="Unassembled WGS sequence"/>
</dbReference>
<dbReference type="GO" id="GO:0003676">
    <property type="term" value="F:nucleic acid binding"/>
    <property type="evidence" value="ECO:0007669"/>
    <property type="project" value="InterPro"/>
</dbReference>
<dbReference type="InterPro" id="IPR002711">
    <property type="entry name" value="HNH"/>
</dbReference>
<dbReference type="RefSeq" id="WP_237158313.1">
    <property type="nucleotide sequence ID" value="NZ_PECB01000003.1"/>
</dbReference>
<dbReference type="SMART" id="SM00507">
    <property type="entry name" value="HNHc"/>
    <property type="match status" value="1"/>
</dbReference>
<comment type="similarity">
    <text evidence="1">Belongs to the Rv1128c/1148c/1588c/1702c/1945/3466 family.</text>
</comment>
<dbReference type="InterPro" id="IPR003870">
    <property type="entry name" value="DUF222"/>
</dbReference>
<protein>
    <recommendedName>
        <fullName evidence="3">HNH nuclease domain-containing protein</fullName>
    </recommendedName>
</protein>
<name>A0A4R8R3E8_9MYCO</name>
<feature type="region of interest" description="Disordered" evidence="2">
    <location>
        <begin position="224"/>
        <end position="257"/>
    </location>
</feature>
<dbReference type="InterPro" id="IPR003615">
    <property type="entry name" value="HNH_nuc"/>
</dbReference>
<organism evidence="4 5">
    <name type="scientific">Mycobacteroides franklinii</name>
    <dbReference type="NCBI Taxonomy" id="948102"/>
    <lineage>
        <taxon>Bacteria</taxon>
        <taxon>Bacillati</taxon>
        <taxon>Actinomycetota</taxon>
        <taxon>Actinomycetes</taxon>
        <taxon>Mycobacteriales</taxon>
        <taxon>Mycobacteriaceae</taxon>
        <taxon>Mycobacteroides</taxon>
    </lineage>
</organism>
<dbReference type="CDD" id="cd00085">
    <property type="entry name" value="HNHc"/>
    <property type="match status" value="1"/>
</dbReference>
<feature type="domain" description="HNH nuclease" evidence="3">
    <location>
        <begin position="345"/>
        <end position="397"/>
    </location>
</feature>
<sequence>MSPIDDLLTAATAVVESSFDELNNPELLSALRQLEIAQRKITAASHTLTARLVQRGSPAALGGTSFAEVLAWHLSITTATARRRLADAAHLGPRRAFTGEPLQPVLPYVAHALREGRLGDEHVRIIRRFFDVLPDAVDADAREAAEERLASMGTEFGPEQLRAGADRIAALINPDGQFSDIDRARRRGISIGRQGADGMSAVSGMLDPETRAYLDAVLSKLAAPGMCDPRDESPTTEGEPDSAAAERDTRTSAQRNHDGLRACLRSTLASGKLGSHHGLPVTVVVSTTLSELQSAAGRAISGSGNLVPIPDLIRMAAHAFHYLTIFGDDGRPLHLGRSKRIATPDQRIVLHAKDRGCSAPGCTVPGYLCQVHHVDDWRDDGPTDIDNLTFACGPHHRMLQRGWTTRKRRSDGITEWIPPPHLDTGQSRTNDYHHPERFIRGLYPARCADSSHAAIDARPSGSS</sequence>
<dbReference type="GO" id="GO:0004519">
    <property type="term" value="F:endonuclease activity"/>
    <property type="evidence" value="ECO:0007669"/>
    <property type="project" value="InterPro"/>
</dbReference>
<evidence type="ECO:0000313" key="4">
    <source>
        <dbReference type="EMBL" id="TDZ47537.1"/>
    </source>
</evidence>
<dbReference type="EMBL" id="PECC01000030">
    <property type="protein sequence ID" value="TDZ47537.1"/>
    <property type="molecule type" value="Genomic_DNA"/>
</dbReference>
<dbReference type="AlphaFoldDB" id="A0A4R8R3E8"/>
<dbReference type="Pfam" id="PF01844">
    <property type="entry name" value="HNH"/>
    <property type="match status" value="1"/>
</dbReference>
<feature type="compositionally biased region" description="Basic and acidic residues" evidence="2">
    <location>
        <begin position="244"/>
        <end position="257"/>
    </location>
</feature>
<dbReference type="GO" id="GO:0008270">
    <property type="term" value="F:zinc ion binding"/>
    <property type="evidence" value="ECO:0007669"/>
    <property type="project" value="InterPro"/>
</dbReference>
<keyword evidence="5" id="KW-1185">Reference proteome</keyword>
<evidence type="ECO:0000259" key="3">
    <source>
        <dbReference type="SMART" id="SM00507"/>
    </source>
</evidence>
<evidence type="ECO:0000313" key="5">
    <source>
        <dbReference type="Proteomes" id="UP000295165"/>
    </source>
</evidence>
<feature type="region of interest" description="Disordered" evidence="2">
    <location>
        <begin position="409"/>
        <end position="431"/>
    </location>
</feature>
<evidence type="ECO:0000256" key="2">
    <source>
        <dbReference type="SAM" id="MobiDB-lite"/>
    </source>
</evidence>
<dbReference type="Pfam" id="PF02720">
    <property type="entry name" value="DUF222"/>
    <property type="match status" value="1"/>
</dbReference>
<reference evidence="4 5" key="1">
    <citation type="journal article" date="2019" name="Sci. Rep.">
        <title>Extended insight into the Mycobacterium chelonae-abscessus complex through whole genome sequencing of Mycobacterium salmoniphilum outbreak and Mycobacterium salmoniphilum-like strains.</title>
        <authorList>
            <person name="Behra P.R.K."/>
            <person name="Das S."/>
            <person name="Pettersson B.M.F."/>
            <person name="Shirreff L."/>
            <person name="DuCote T."/>
            <person name="Jacobsson K.G."/>
            <person name="Ennis D.G."/>
            <person name="Kirsebom L.A."/>
        </authorList>
    </citation>
    <scope>NUCLEOTIDE SEQUENCE [LARGE SCALE GENOMIC DNA]</scope>
    <source>
        <strain evidence="4 5">CCUG 63697</strain>
    </source>
</reference>
<accession>A0A4R8R3E8</accession>
<proteinExistence type="inferred from homology"/>
<evidence type="ECO:0000256" key="1">
    <source>
        <dbReference type="ARBA" id="ARBA00023450"/>
    </source>
</evidence>
<gene>
    <name evidence="4" type="ORF">CCUG63697_04591</name>
</gene>